<dbReference type="Gene3D" id="1.20.120.1490">
    <property type="match status" value="1"/>
</dbReference>
<evidence type="ECO:0000256" key="1">
    <source>
        <dbReference type="SAM" id="Phobius"/>
    </source>
</evidence>
<proteinExistence type="predicted"/>
<protein>
    <recommendedName>
        <fullName evidence="4">Periplasmic heavy metal sensor</fullName>
    </recommendedName>
</protein>
<accession>A0A556MR25</accession>
<dbReference type="RefSeq" id="WP_144333341.1">
    <property type="nucleotide sequence ID" value="NZ_VLPL01000005.1"/>
</dbReference>
<keyword evidence="3" id="KW-1185">Reference proteome</keyword>
<sequence>MKKSMIRNGFIVVLLLSNMLFIYKWWMAPERRHQGPRNEIIEKLHFDEKQVAAYDVLIQGHRKAIENAQEKLLDQKQRLYSNLDAPFSDSLLQEILKTEAKIERIHFNHFKDIEKLCRPDQKHCFKALNREIARLFSPGKKPKQ</sequence>
<evidence type="ECO:0008006" key="4">
    <source>
        <dbReference type="Google" id="ProtNLM"/>
    </source>
</evidence>
<keyword evidence="1" id="KW-1133">Transmembrane helix</keyword>
<name>A0A556MR25_9FLAO</name>
<keyword evidence="1" id="KW-0812">Transmembrane</keyword>
<dbReference type="Proteomes" id="UP000316008">
    <property type="component" value="Unassembled WGS sequence"/>
</dbReference>
<dbReference type="EMBL" id="VLPL01000005">
    <property type="protein sequence ID" value="TSJ42386.1"/>
    <property type="molecule type" value="Genomic_DNA"/>
</dbReference>
<gene>
    <name evidence="2" type="ORF">FO442_11505</name>
</gene>
<reference evidence="2 3" key="1">
    <citation type="submission" date="2019-07" db="EMBL/GenBank/DDBJ databases">
        <authorList>
            <person name="Huq M.A."/>
        </authorList>
    </citation>
    <scope>NUCLEOTIDE SEQUENCE [LARGE SCALE GENOMIC DNA]</scope>
    <source>
        <strain evidence="2 3">MAH-3</strain>
    </source>
</reference>
<evidence type="ECO:0000313" key="2">
    <source>
        <dbReference type="EMBL" id="TSJ42386.1"/>
    </source>
</evidence>
<dbReference type="OrthoDB" id="1358465at2"/>
<evidence type="ECO:0000313" key="3">
    <source>
        <dbReference type="Proteomes" id="UP000316008"/>
    </source>
</evidence>
<dbReference type="AlphaFoldDB" id="A0A556MR25"/>
<keyword evidence="1" id="KW-0472">Membrane</keyword>
<organism evidence="2 3">
    <name type="scientific">Fluviicola chungangensis</name>
    <dbReference type="NCBI Taxonomy" id="2597671"/>
    <lineage>
        <taxon>Bacteria</taxon>
        <taxon>Pseudomonadati</taxon>
        <taxon>Bacteroidota</taxon>
        <taxon>Flavobacteriia</taxon>
        <taxon>Flavobacteriales</taxon>
        <taxon>Crocinitomicaceae</taxon>
        <taxon>Fluviicola</taxon>
    </lineage>
</organism>
<comment type="caution">
    <text evidence="2">The sequence shown here is derived from an EMBL/GenBank/DDBJ whole genome shotgun (WGS) entry which is preliminary data.</text>
</comment>
<feature type="transmembrane region" description="Helical" evidence="1">
    <location>
        <begin position="6"/>
        <end position="26"/>
    </location>
</feature>